<dbReference type="GO" id="GO:0008312">
    <property type="term" value="F:7S RNA binding"/>
    <property type="evidence" value="ECO:0007669"/>
    <property type="project" value="UniProtKB-UniRule"/>
</dbReference>
<evidence type="ECO:0000256" key="4">
    <source>
        <dbReference type="ARBA" id="ARBA00022884"/>
    </source>
</evidence>
<dbReference type="PANTHER" id="PTHR12013">
    <property type="entry name" value="SIGNAL RECOGNITION PARTICLE 14 KD PROTEIN"/>
    <property type="match status" value="1"/>
</dbReference>
<feature type="compositionally biased region" description="Basic and acidic residues" evidence="8">
    <location>
        <begin position="140"/>
        <end position="162"/>
    </location>
</feature>
<evidence type="ECO:0000313" key="10">
    <source>
        <dbReference type="Proteomes" id="UP000054166"/>
    </source>
</evidence>
<dbReference type="Pfam" id="PF02290">
    <property type="entry name" value="SRP14"/>
    <property type="match status" value="1"/>
</dbReference>
<evidence type="ECO:0000256" key="6">
    <source>
        <dbReference type="ARBA" id="ARBA00023274"/>
    </source>
</evidence>
<dbReference type="Proteomes" id="UP000054166">
    <property type="component" value="Unassembled WGS sequence"/>
</dbReference>
<keyword evidence="6 7" id="KW-0687">Ribonucleoprotein</keyword>
<comment type="subunit">
    <text evidence="7">Component of a fungal signal recognition particle (SRP) complex that consists of a 7SL RNA molecule (scR1) and at least six protein subunits: SRP72, SRP68, SRP54, SEC65, SRP21 and SRP14.</text>
</comment>
<name>A0A0C3FTS6_PILCF</name>
<dbReference type="AlphaFoldDB" id="A0A0C3FTS6"/>
<evidence type="ECO:0000256" key="7">
    <source>
        <dbReference type="RuleBase" id="RU368100"/>
    </source>
</evidence>
<dbReference type="STRING" id="765440.A0A0C3FTS6"/>
<organism evidence="9 10">
    <name type="scientific">Piloderma croceum (strain F 1598)</name>
    <dbReference type="NCBI Taxonomy" id="765440"/>
    <lineage>
        <taxon>Eukaryota</taxon>
        <taxon>Fungi</taxon>
        <taxon>Dikarya</taxon>
        <taxon>Basidiomycota</taxon>
        <taxon>Agaricomycotina</taxon>
        <taxon>Agaricomycetes</taxon>
        <taxon>Agaricomycetidae</taxon>
        <taxon>Atheliales</taxon>
        <taxon>Atheliaceae</taxon>
        <taxon>Piloderma</taxon>
    </lineage>
</organism>
<feature type="compositionally biased region" description="Basic residues" evidence="8">
    <location>
        <begin position="92"/>
        <end position="101"/>
    </location>
</feature>
<dbReference type="GO" id="GO:0005786">
    <property type="term" value="C:signal recognition particle, endoplasmic reticulum targeting"/>
    <property type="evidence" value="ECO:0007669"/>
    <property type="project" value="UniProtKB-UniRule"/>
</dbReference>
<evidence type="ECO:0000256" key="2">
    <source>
        <dbReference type="ARBA" id="ARBA00010349"/>
    </source>
</evidence>
<keyword evidence="5 7" id="KW-0733">Signal recognition particle</keyword>
<reference evidence="10" key="2">
    <citation type="submission" date="2015-01" db="EMBL/GenBank/DDBJ databases">
        <title>Evolutionary Origins and Diversification of the Mycorrhizal Mutualists.</title>
        <authorList>
            <consortium name="DOE Joint Genome Institute"/>
            <consortium name="Mycorrhizal Genomics Consortium"/>
            <person name="Kohler A."/>
            <person name="Kuo A."/>
            <person name="Nagy L.G."/>
            <person name="Floudas D."/>
            <person name="Copeland A."/>
            <person name="Barry K.W."/>
            <person name="Cichocki N."/>
            <person name="Veneault-Fourrey C."/>
            <person name="LaButti K."/>
            <person name="Lindquist E.A."/>
            <person name="Lipzen A."/>
            <person name="Lundell T."/>
            <person name="Morin E."/>
            <person name="Murat C."/>
            <person name="Riley R."/>
            <person name="Ohm R."/>
            <person name="Sun H."/>
            <person name="Tunlid A."/>
            <person name="Henrissat B."/>
            <person name="Grigoriev I.V."/>
            <person name="Hibbett D.S."/>
            <person name="Martin F."/>
        </authorList>
    </citation>
    <scope>NUCLEOTIDE SEQUENCE [LARGE SCALE GENOMIC DNA]</scope>
    <source>
        <strain evidence="10">F 1598</strain>
    </source>
</reference>
<feature type="compositionally biased region" description="Basic residues" evidence="8">
    <location>
        <begin position="126"/>
        <end position="138"/>
    </location>
</feature>
<sequence length="162" mass="18799">MQLVDHDTFFKQLAALFKSSEEHGSIWLTHERLTYDDATVKHEDEEDSREYPCLVRVTDGKKAKFSTRVEPGQLDAFHATYGTLLKGSMGTLRKRDKKREKQRAEEAAKRKRRMTEPIPIEGPKRGSGRKKRQRRIKAAMKQEDSRQQAQKREEAKGKVKST</sequence>
<evidence type="ECO:0000256" key="1">
    <source>
        <dbReference type="ARBA" id="ARBA00004496"/>
    </source>
</evidence>
<gene>
    <name evidence="9" type="ORF">PILCRDRAFT_820631</name>
</gene>
<dbReference type="InterPro" id="IPR009018">
    <property type="entry name" value="Signal_recog_particle_SRP9/14"/>
</dbReference>
<keyword evidence="4 7" id="KW-0694">RNA-binding</keyword>
<dbReference type="InParanoid" id="A0A0C3FTS6"/>
<dbReference type="FunCoup" id="A0A0C3FTS6">
    <property type="interactions" value="125"/>
</dbReference>
<proteinExistence type="inferred from homology"/>
<comment type="similarity">
    <text evidence="2 7">Belongs to the SRP14 family.</text>
</comment>
<evidence type="ECO:0000313" key="9">
    <source>
        <dbReference type="EMBL" id="KIM82246.1"/>
    </source>
</evidence>
<keyword evidence="10" id="KW-1185">Reference proteome</keyword>
<reference evidence="9 10" key="1">
    <citation type="submission" date="2014-04" db="EMBL/GenBank/DDBJ databases">
        <authorList>
            <consortium name="DOE Joint Genome Institute"/>
            <person name="Kuo A."/>
            <person name="Tarkka M."/>
            <person name="Buscot F."/>
            <person name="Kohler A."/>
            <person name="Nagy L.G."/>
            <person name="Floudas D."/>
            <person name="Copeland A."/>
            <person name="Barry K.W."/>
            <person name="Cichocki N."/>
            <person name="Veneault-Fourrey C."/>
            <person name="LaButti K."/>
            <person name="Lindquist E.A."/>
            <person name="Lipzen A."/>
            <person name="Lundell T."/>
            <person name="Morin E."/>
            <person name="Murat C."/>
            <person name="Sun H."/>
            <person name="Tunlid A."/>
            <person name="Henrissat B."/>
            <person name="Grigoriev I.V."/>
            <person name="Hibbett D.S."/>
            <person name="Martin F."/>
            <person name="Nordberg H.P."/>
            <person name="Cantor M.N."/>
            <person name="Hua S.X."/>
        </authorList>
    </citation>
    <scope>NUCLEOTIDE SEQUENCE [LARGE SCALE GENOMIC DNA]</scope>
    <source>
        <strain evidence="9 10">F 1598</strain>
    </source>
</reference>
<dbReference type="Gene3D" id="3.30.720.10">
    <property type="entry name" value="Signal recognition particle alu RNA binding heterodimer, srp9/1"/>
    <property type="match status" value="1"/>
</dbReference>
<accession>A0A0C3FTS6</accession>
<dbReference type="HOGENOM" id="CLU_094309_0_1_1"/>
<comment type="subcellular location">
    <subcellularLocation>
        <location evidence="1 7">Cytoplasm</location>
    </subcellularLocation>
</comment>
<dbReference type="SUPFAM" id="SSF54762">
    <property type="entry name" value="Signal recognition particle alu RNA binding heterodimer, SRP9/14"/>
    <property type="match status" value="1"/>
</dbReference>
<dbReference type="EMBL" id="KN832995">
    <property type="protein sequence ID" value="KIM82246.1"/>
    <property type="molecule type" value="Genomic_DNA"/>
</dbReference>
<keyword evidence="3 7" id="KW-0963">Cytoplasm</keyword>
<dbReference type="GO" id="GO:0006614">
    <property type="term" value="P:SRP-dependent cotranslational protein targeting to membrane"/>
    <property type="evidence" value="ECO:0007669"/>
    <property type="project" value="UniProtKB-UniRule"/>
</dbReference>
<evidence type="ECO:0000256" key="5">
    <source>
        <dbReference type="ARBA" id="ARBA00023135"/>
    </source>
</evidence>
<evidence type="ECO:0000256" key="3">
    <source>
        <dbReference type="ARBA" id="ARBA00022490"/>
    </source>
</evidence>
<dbReference type="InterPro" id="IPR003210">
    <property type="entry name" value="Signal_recog_particle_SRP14"/>
</dbReference>
<dbReference type="GO" id="GO:0030942">
    <property type="term" value="F:endoplasmic reticulum signal peptide binding"/>
    <property type="evidence" value="ECO:0007669"/>
    <property type="project" value="UniProtKB-UniRule"/>
</dbReference>
<comment type="function">
    <text evidence="7">Component of the signal recognition particle (SRP) complex, a ribonucleoprotein complex that mediates the cotranslational targeting of secretory and membrane proteins to the endoplasmic reticulum (ER).</text>
</comment>
<protein>
    <recommendedName>
        <fullName evidence="7">Signal recognition particle subunit SRP14</fullName>
    </recommendedName>
    <alternativeName>
        <fullName evidence="7">Signal recognition particle 14 kDa protein</fullName>
    </alternativeName>
</protein>
<dbReference type="OrthoDB" id="19209at2759"/>
<feature type="region of interest" description="Disordered" evidence="8">
    <location>
        <begin position="87"/>
        <end position="162"/>
    </location>
</feature>
<evidence type="ECO:0000256" key="8">
    <source>
        <dbReference type="SAM" id="MobiDB-lite"/>
    </source>
</evidence>